<keyword evidence="4 8" id="KW-1003">Cell membrane</keyword>
<organism evidence="9 10">
    <name type="scientific">Sphaerobacter thermophilus (strain ATCC 49802 / DSM 20745 / KCCM 41009 / NCIMB 13125 / S 6022)</name>
    <dbReference type="NCBI Taxonomy" id="479434"/>
    <lineage>
        <taxon>Bacteria</taxon>
        <taxon>Pseudomonadati</taxon>
        <taxon>Thermomicrobiota</taxon>
        <taxon>Thermomicrobia</taxon>
        <taxon>Sphaerobacterales</taxon>
        <taxon>Sphaerobacterineae</taxon>
        <taxon>Sphaerobacteraceae</taxon>
        <taxon>Sphaerobacter</taxon>
    </lineage>
</organism>
<dbReference type="STRING" id="479434.Sthe_1832"/>
<gene>
    <name evidence="9" type="ordered locus">Sthe_1832</name>
</gene>
<reference evidence="9 10" key="2">
    <citation type="journal article" date="2010" name="Stand. Genomic Sci.">
        <title>Complete genome sequence of Desulfohalobium retbaense type strain (HR(100)).</title>
        <authorList>
            <person name="Spring S."/>
            <person name="Nolan M."/>
            <person name="Lapidus A."/>
            <person name="Glavina Del Rio T."/>
            <person name="Copeland A."/>
            <person name="Tice H."/>
            <person name="Cheng J.F."/>
            <person name="Lucas S."/>
            <person name="Land M."/>
            <person name="Chen F."/>
            <person name="Bruce D."/>
            <person name="Goodwin L."/>
            <person name="Pitluck S."/>
            <person name="Ivanova N."/>
            <person name="Mavromatis K."/>
            <person name="Mikhailova N."/>
            <person name="Pati A."/>
            <person name="Chen A."/>
            <person name="Palaniappan K."/>
            <person name="Hauser L."/>
            <person name="Chang Y.J."/>
            <person name="Jeffries C.D."/>
            <person name="Munk C."/>
            <person name="Kiss H."/>
            <person name="Chain P."/>
            <person name="Han C."/>
            <person name="Brettin T."/>
            <person name="Detter J.C."/>
            <person name="Schuler E."/>
            <person name="Goker M."/>
            <person name="Rohde M."/>
            <person name="Bristow J."/>
            <person name="Eisen J.A."/>
            <person name="Markowitz V."/>
            <person name="Hugenholtz P."/>
            <person name="Kyrpides N.C."/>
            <person name="Klenk H.P."/>
        </authorList>
    </citation>
    <scope>NUCLEOTIDE SEQUENCE [LARGE SCALE GENOMIC DNA]</scope>
    <source>
        <strain evidence="10">ATCC 49802 / DSM 20745 / S 6022</strain>
    </source>
</reference>
<evidence type="ECO:0000313" key="9">
    <source>
        <dbReference type="EMBL" id="ACZ39265.1"/>
    </source>
</evidence>
<evidence type="ECO:0000256" key="1">
    <source>
        <dbReference type="ARBA" id="ARBA00004651"/>
    </source>
</evidence>
<dbReference type="Pfam" id="PF01925">
    <property type="entry name" value="TauE"/>
    <property type="match status" value="1"/>
</dbReference>
<dbReference type="InParanoid" id="D1C4U8"/>
<feature type="transmembrane region" description="Helical" evidence="8">
    <location>
        <begin position="178"/>
        <end position="198"/>
    </location>
</feature>
<evidence type="ECO:0000256" key="3">
    <source>
        <dbReference type="ARBA" id="ARBA00022448"/>
    </source>
</evidence>
<feature type="transmembrane region" description="Helical" evidence="8">
    <location>
        <begin position="117"/>
        <end position="139"/>
    </location>
</feature>
<sequence length="230" mass="23769">MLMAGFLSGATGFGFSLVSTPLLLAGGFSLPFVVAMNLSLGLLTRISVAVHLRAHLTPRRVWLLTLGSLPGLVLGTVALTRLDPAFIRRAAGLVVILAAIGLARGGAPIPSRTGAPLLAGVAAGFLGATTSLNGVPPALLMTRERAAPMSFLADLAFFFILSNGMTLVLLHNRGAVELASLFPTGALWLPTALLGNFLGVRLARRLPERIFRAVALSVIAVSGFIALIGA</sequence>
<evidence type="ECO:0000313" key="10">
    <source>
        <dbReference type="Proteomes" id="UP000002027"/>
    </source>
</evidence>
<evidence type="ECO:0000256" key="8">
    <source>
        <dbReference type="RuleBase" id="RU363041"/>
    </source>
</evidence>
<comment type="subcellular location">
    <subcellularLocation>
        <location evidence="1 8">Cell membrane</location>
        <topology evidence="1 8">Multi-pass membrane protein</topology>
    </subcellularLocation>
</comment>
<keyword evidence="6 8" id="KW-1133">Transmembrane helix</keyword>
<dbReference type="InterPro" id="IPR002781">
    <property type="entry name" value="TM_pro_TauE-like"/>
</dbReference>
<feature type="transmembrane region" description="Helical" evidence="8">
    <location>
        <begin position="210"/>
        <end position="229"/>
    </location>
</feature>
<dbReference type="FunCoup" id="D1C4U8">
    <property type="interactions" value="63"/>
</dbReference>
<dbReference type="PANTHER" id="PTHR30269">
    <property type="entry name" value="TRANSMEMBRANE PROTEIN YFCA"/>
    <property type="match status" value="1"/>
</dbReference>
<keyword evidence="7 8" id="KW-0472">Membrane</keyword>
<reference evidence="10" key="1">
    <citation type="submission" date="2009-11" db="EMBL/GenBank/DDBJ databases">
        <title>The complete chromosome 1 of Sphaerobacter thermophilus DSM 20745.</title>
        <authorList>
            <person name="Lucas S."/>
            <person name="Copeland A."/>
            <person name="Lapidus A."/>
            <person name="Glavina del Rio T."/>
            <person name="Dalin E."/>
            <person name="Tice H."/>
            <person name="Bruce D."/>
            <person name="Goodwin L."/>
            <person name="Pitluck S."/>
            <person name="Kyrpides N."/>
            <person name="Mavromatis K."/>
            <person name="Ivanova N."/>
            <person name="Mikhailova N."/>
            <person name="LaButti K.M."/>
            <person name="Clum A."/>
            <person name="Sun H.I."/>
            <person name="Brettin T."/>
            <person name="Detter J.C."/>
            <person name="Han C."/>
            <person name="Larimer F."/>
            <person name="Land M."/>
            <person name="Hauser L."/>
            <person name="Markowitz V."/>
            <person name="Cheng J.F."/>
            <person name="Hugenholtz P."/>
            <person name="Woyke T."/>
            <person name="Wu D."/>
            <person name="Steenblock K."/>
            <person name="Schneider S."/>
            <person name="Pukall R."/>
            <person name="Goeker M."/>
            <person name="Klenk H.P."/>
            <person name="Eisen J.A."/>
        </authorList>
    </citation>
    <scope>NUCLEOTIDE SEQUENCE [LARGE SCALE GENOMIC DNA]</scope>
    <source>
        <strain evidence="10">ATCC 49802 / DSM 20745 / S 6022</strain>
    </source>
</reference>
<feature type="transmembrane region" description="Helical" evidence="8">
    <location>
        <begin position="61"/>
        <end position="79"/>
    </location>
</feature>
<evidence type="ECO:0000256" key="7">
    <source>
        <dbReference type="ARBA" id="ARBA00023136"/>
    </source>
</evidence>
<dbReference type="InterPro" id="IPR052017">
    <property type="entry name" value="TSUP"/>
</dbReference>
<dbReference type="OrthoDB" id="160284at2"/>
<dbReference type="GO" id="GO:0005886">
    <property type="term" value="C:plasma membrane"/>
    <property type="evidence" value="ECO:0007669"/>
    <property type="project" value="UniProtKB-SubCell"/>
</dbReference>
<dbReference type="PANTHER" id="PTHR30269:SF37">
    <property type="entry name" value="MEMBRANE TRANSPORTER PROTEIN"/>
    <property type="match status" value="1"/>
</dbReference>
<name>D1C4U8_SPHTD</name>
<dbReference type="RefSeq" id="WP_012872311.1">
    <property type="nucleotide sequence ID" value="NC_013523.1"/>
</dbReference>
<dbReference type="KEGG" id="sti:Sthe_1832"/>
<feature type="transmembrane region" description="Helical" evidence="8">
    <location>
        <begin position="151"/>
        <end position="172"/>
    </location>
</feature>
<dbReference type="AlphaFoldDB" id="D1C4U8"/>
<dbReference type="Proteomes" id="UP000002027">
    <property type="component" value="Chromosome 1"/>
</dbReference>
<dbReference type="eggNOG" id="COG0730">
    <property type="taxonomic scope" value="Bacteria"/>
</dbReference>
<evidence type="ECO:0000256" key="5">
    <source>
        <dbReference type="ARBA" id="ARBA00022692"/>
    </source>
</evidence>
<dbReference type="HOGENOM" id="CLU_054750_5_2_0"/>
<evidence type="ECO:0000256" key="4">
    <source>
        <dbReference type="ARBA" id="ARBA00022475"/>
    </source>
</evidence>
<keyword evidence="5 8" id="KW-0812">Transmembrane</keyword>
<proteinExistence type="inferred from homology"/>
<protein>
    <recommendedName>
        <fullName evidence="8">Probable membrane transporter protein</fullName>
    </recommendedName>
</protein>
<accession>D1C4U8</accession>
<evidence type="ECO:0000256" key="6">
    <source>
        <dbReference type="ARBA" id="ARBA00022989"/>
    </source>
</evidence>
<comment type="similarity">
    <text evidence="2 8">Belongs to the 4-toluene sulfonate uptake permease (TSUP) (TC 2.A.102) family.</text>
</comment>
<evidence type="ECO:0000256" key="2">
    <source>
        <dbReference type="ARBA" id="ARBA00009142"/>
    </source>
</evidence>
<keyword evidence="3" id="KW-0813">Transport</keyword>
<feature type="transmembrane region" description="Helical" evidence="8">
    <location>
        <begin position="86"/>
        <end position="105"/>
    </location>
</feature>
<keyword evidence="10" id="KW-1185">Reference proteome</keyword>
<dbReference type="EMBL" id="CP001823">
    <property type="protein sequence ID" value="ACZ39265.1"/>
    <property type="molecule type" value="Genomic_DNA"/>
</dbReference>